<proteinExistence type="predicted"/>
<keyword evidence="3" id="KW-1185">Reference proteome</keyword>
<sequence>SLGPSGHQQRDSWGQLPAPPQQWQGAEESMRHWLQARAEEDKRKQEEERTRQESLRLEQRKVEMDMLRTSLQAGIPPPMVPLVFAGMGSGGVAPQAALEWAQQFMPPGQAPPRAQIMPAQWPVSPEHQRESQTLSHTHAQHPGIPSASTPAAGYVYPPSPSRPRGQTVSGVIGRPMGISTLPSINTNVPQPAHAPPPMHSHQHPHMQQQQQQEPQSSPSIYFHHWQPPTSQASGSSNRPASPSESAKQQGIMPLPPPAVSSDIDHLRLSVKAARRARLFVDRDVVIHVKEVTCHPSESSGRDGLAERVLADLYAECHRYAPPRPCPHKKDRATRTNSQYQLYCQRSHRPAHGIQGPITRAKSKKTATSSHHLEIQSRIEASKKPRNREKIQGRDKALDGSAP</sequence>
<name>A0A8H5T287_9HYPO</name>
<gene>
    <name evidence="2" type="ORF">FDENT_13439</name>
</gene>
<evidence type="ECO:0000313" key="3">
    <source>
        <dbReference type="Proteomes" id="UP000562682"/>
    </source>
</evidence>
<dbReference type="EMBL" id="JAAOAK010000537">
    <property type="protein sequence ID" value="KAF5661887.1"/>
    <property type="molecule type" value="Genomic_DNA"/>
</dbReference>
<comment type="caution">
    <text evidence="2">The sequence shown here is derived from an EMBL/GenBank/DDBJ whole genome shotgun (WGS) entry which is preliminary data.</text>
</comment>
<dbReference type="AlphaFoldDB" id="A0A8H5T287"/>
<evidence type="ECO:0000313" key="2">
    <source>
        <dbReference type="EMBL" id="KAF5661887.1"/>
    </source>
</evidence>
<dbReference type="InterPro" id="IPR021216">
    <property type="entry name" value="DUF2722"/>
</dbReference>
<feature type="region of interest" description="Disordered" evidence="1">
    <location>
        <begin position="123"/>
        <end position="261"/>
    </location>
</feature>
<feature type="compositionally biased region" description="Polar residues" evidence="1">
    <location>
        <begin position="227"/>
        <end position="248"/>
    </location>
</feature>
<feature type="non-terminal residue" evidence="2">
    <location>
        <position position="1"/>
    </location>
</feature>
<feature type="compositionally biased region" description="Basic and acidic residues" evidence="1">
    <location>
        <begin position="37"/>
        <end position="57"/>
    </location>
</feature>
<dbReference type="Pfam" id="PF10846">
    <property type="entry name" value="DUF2722"/>
    <property type="match status" value="1"/>
</dbReference>
<feature type="compositionally biased region" description="Basic and acidic residues" evidence="1">
    <location>
        <begin position="370"/>
        <end position="402"/>
    </location>
</feature>
<dbReference type="Proteomes" id="UP000562682">
    <property type="component" value="Unassembled WGS sequence"/>
</dbReference>
<reference evidence="2 3" key="1">
    <citation type="submission" date="2020-05" db="EMBL/GenBank/DDBJ databases">
        <title>Identification and distribution of gene clusters putatively required for synthesis of sphingolipid metabolism inhibitors in phylogenetically diverse species of the filamentous fungus Fusarium.</title>
        <authorList>
            <person name="Kim H.-S."/>
            <person name="Busman M."/>
            <person name="Brown D.W."/>
            <person name="Divon H."/>
            <person name="Uhlig S."/>
            <person name="Proctor R.H."/>
        </authorList>
    </citation>
    <scope>NUCLEOTIDE SEQUENCE [LARGE SCALE GENOMIC DNA]</scope>
    <source>
        <strain evidence="2 3">NRRL 25311</strain>
    </source>
</reference>
<evidence type="ECO:0000256" key="1">
    <source>
        <dbReference type="SAM" id="MobiDB-lite"/>
    </source>
</evidence>
<feature type="region of interest" description="Disordered" evidence="1">
    <location>
        <begin position="349"/>
        <end position="402"/>
    </location>
</feature>
<feature type="compositionally biased region" description="Low complexity" evidence="1">
    <location>
        <begin position="205"/>
        <end position="219"/>
    </location>
</feature>
<organism evidence="2 3">
    <name type="scientific">Fusarium denticulatum</name>
    <dbReference type="NCBI Taxonomy" id="48507"/>
    <lineage>
        <taxon>Eukaryota</taxon>
        <taxon>Fungi</taxon>
        <taxon>Dikarya</taxon>
        <taxon>Ascomycota</taxon>
        <taxon>Pezizomycotina</taxon>
        <taxon>Sordariomycetes</taxon>
        <taxon>Hypocreomycetidae</taxon>
        <taxon>Hypocreales</taxon>
        <taxon>Nectriaceae</taxon>
        <taxon>Fusarium</taxon>
        <taxon>Fusarium fujikuroi species complex</taxon>
    </lineage>
</organism>
<accession>A0A8H5T287</accession>
<feature type="region of interest" description="Disordered" evidence="1">
    <location>
        <begin position="1"/>
        <end position="57"/>
    </location>
</feature>
<protein>
    <submittedName>
        <fullName evidence="2">Uncharacterized protein</fullName>
    </submittedName>
</protein>